<sequence length="91" mass="10285">MVEAEANKIQVTYKGKVYTVTIENDNSLKLDNIKTIDSNAVGVAHYNTGDTFRRNVHADPKGILRTRDRWCKNVRLIVKDPATNKKAVVDQ</sequence>
<reference evidence="2" key="1">
    <citation type="submission" date="2022-11" db="UniProtKB">
        <authorList>
            <consortium name="WormBaseParasite"/>
        </authorList>
    </citation>
    <scope>IDENTIFICATION</scope>
</reference>
<proteinExistence type="predicted"/>
<dbReference type="Proteomes" id="UP000887540">
    <property type="component" value="Unplaced"/>
</dbReference>
<dbReference type="AlphaFoldDB" id="A0A914EBM8"/>
<keyword evidence="1" id="KW-1185">Reference proteome</keyword>
<name>A0A914EBM8_9BILA</name>
<organism evidence="1 2">
    <name type="scientific">Acrobeloides nanus</name>
    <dbReference type="NCBI Taxonomy" id="290746"/>
    <lineage>
        <taxon>Eukaryota</taxon>
        <taxon>Metazoa</taxon>
        <taxon>Ecdysozoa</taxon>
        <taxon>Nematoda</taxon>
        <taxon>Chromadorea</taxon>
        <taxon>Rhabditida</taxon>
        <taxon>Tylenchina</taxon>
        <taxon>Cephalobomorpha</taxon>
        <taxon>Cephaloboidea</taxon>
        <taxon>Cephalobidae</taxon>
        <taxon>Acrobeloides</taxon>
    </lineage>
</organism>
<accession>A0A914EBM8</accession>
<evidence type="ECO:0000313" key="2">
    <source>
        <dbReference type="WBParaSite" id="ACRNAN_scaffold668.g8759.t1"/>
    </source>
</evidence>
<protein>
    <submittedName>
        <fullName evidence="2">Uncharacterized protein</fullName>
    </submittedName>
</protein>
<evidence type="ECO:0000313" key="1">
    <source>
        <dbReference type="Proteomes" id="UP000887540"/>
    </source>
</evidence>
<dbReference type="WBParaSite" id="ACRNAN_scaffold668.g8759.t1">
    <property type="protein sequence ID" value="ACRNAN_scaffold668.g8759.t1"/>
    <property type="gene ID" value="ACRNAN_scaffold668.g8759"/>
</dbReference>